<dbReference type="PANTHER" id="PTHR12553">
    <property type="entry name" value="ZINC PHOSPHODIESTERASE ELAC PROTEIN 2"/>
    <property type="match status" value="1"/>
</dbReference>
<dbReference type="GO" id="GO:1990180">
    <property type="term" value="P:mitochondrial tRNA 3'-end processing"/>
    <property type="evidence" value="ECO:0007669"/>
    <property type="project" value="TreeGrafter"/>
</dbReference>
<dbReference type="GeneID" id="70246175"/>
<dbReference type="PANTHER" id="PTHR12553:SF49">
    <property type="entry name" value="ZINC PHOSPHODIESTERASE ELAC PROTEIN 2"/>
    <property type="match status" value="1"/>
</dbReference>
<evidence type="ECO:0000256" key="7">
    <source>
        <dbReference type="ARBA" id="ARBA00022723"/>
    </source>
</evidence>
<keyword evidence="8" id="KW-0255">Endonuclease</keyword>
<keyword evidence="9" id="KW-0378">Hydrolase</keyword>
<evidence type="ECO:0000256" key="11">
    <source>
        <dbReference type="SAM" id="MobiDB-lite"/>
    </source>
</evidence>
<dbReference type="GO" id="GO:0005739">
    <property type="term" value="C:mitochondrion"/>
    <property type="evidence" value="ECO:0007669"/>
    <property type="project" value="TreeGrafter"/>
</dbReference>
<evidence type="ECO:0000256" key="2">
    <source>
        <dbReference type="ARBA" id="ARBA00001947"/>
    </source>
</evidence>
<dbReference type="RefSeq" id="XP_046073088.1">
    <property type="nucleotide sequence ID" value="XM_046215888.1"/>
</dbReference>
<keyword evidence="5" id="KW-0819">tRNA processing</keyword>
<dbReference type="InterPro" id="IPR027794">
    <property type="entry name" value="tRNase_Z_dom"/>
</dbReference>
<dbReference type="GO" id="GO:0042781">
    <property type="term" value="F:3'-tRNA processing endoribonuclease activity"/>
    <property type="evidence" value="ECO:0007669"/>
    <property type="project" value="UniProtKB-EC"/>
</dbReference>
<evidence type="ECO:0000256" key="5">
    <source>
        <dbReference type="ARBA" id="ARBA00022694"/>
    </source>
</evidence>
<evidence type="ECO:0000259" key="12">
    <source>
        <dbReference type="Pfam" id="PF13691"/>
    </source>
</evidence>
<evidence type="ECO:0000256" key="1">
    <source>
        <dbReference type="ARBA" id="ARBA00000402"/>
    </source>
</evidence>
<evidence type="ECO:0000256" key="4">
    <source>
        <dbReference type="ARBA" id="ARBA00012477"/>
    </source>
</evidence>
<dbReference type="AlphaFoldDB" id="A0AAD4Q1E2"/>
<dbReference type="EMBL" id="JAJTJA010000005">
    <property type="protein sequence ID" value="KAH8698624.1"/>
    <property type="molecule type" value="Genomic_DNA"/>
</dbReference>
<feature type="domain" description="tRNase Z endonuclease" evidence="12">
    <location>
        <begin position="6"/>
        <end position="68"/>
    </location>
</feature>
<dbReference type="GO" id="GO:0046872">
    <property type="term" value="F:metal ion binding"/>
    <property type="evidence" value="ECO:0007669"/>
    <property type="project" value="UniProtKB-KW"/>
</dbReference>
<evidence type="ECO:0000256" key="8">
    <source>
        <dbReference type="ARBA" id="ARBA00022759"/>
    </source>
</evidence>
<comment type="caution">
    <text evidence="13">The sequence shown here is derived from an EMBL/GenBank/DDBJ whole genome shotgun (WGS) entry which is preliminary data.</text>
</comment>
<comment type="catalytic activity">
    <reaction evidence="1">
        <text>Endonucleolytic cleavage of RNA, removing extra 3' nucleotides from tRNA precursor, generating 3' termini of tRNAs. A 3'-hydroxy group is left at the tRNA terminus and a 5'-phosphoryl group is left at the trailer molecule.</text>
        <dbReference type="EC" id="3.1.26.11"/>
    </reaction>
</comment>
<keyword evidence="10" id="KW-0862">Zinc</keyword>
<feature type="region of interest" description="Disordered" evidence="11">
    <location>
        <begin position="997"/>
        <end position="1040"/>
    </location>
</feature>
<dbReference type="Proteomes" id="UP001201262">
    <property type="component" value="Unassembled WGS sequence"/>
</dbReference>
<protein>
    <recommendedName>
        <fullName evidence="4">ribonuclease Z</fullName>
        <ecNumber evidence="4">3.1.26.11</ecNumber>
    </recommendedName>
</protein>
<reference evidence="13" key="1">
    <citation type="submission" date="2021-12" db="EMBL/GenBank/DDBJ databases">
        <title>Convergent genome expansion in fungi linked to evolution of root-endophyte symbiosis.</title>
        <authorList>
            <consortium name="DOE Joint Genome Institute"/>
            <person name="Ke Y.-H."/>
            <person name="Bonito G."/>
            <person name="Liao H.-L."/>
            <person name="Looney B."/>
            <person name="Rojas-Flechas A."/>
            <person name="Nash J."/>
            <person name="Hameed K."/>
            <person name="Schadt C."/>
            <person name="Martin F."/>
            <person name="Crous P.W."/>
            <person name="Miettinen O."/>
            <person name="Magnuson J.K."/>
            <person name="Labbe J."/>
            <person name="Jacobson D."/>
            <person name="Doktycz M.J."/>
            <person name="Veneault-Fourrey C."/>
            <person name="Kuo A."/>
            <person name="Mondo S."/>
            <person name="Calhoun S."/>
            <person name="Riley R."/>
            <person name="Ohm R."/>
            <person name="LaButti K."/>
            <person name="Andreopoulos B."/>
            <person name="Pangilinan J."/>
            <person name="Nolan M."/>
            <person name="Tritt A."/>
            <person name="Clum A."/>
            <person name="Lipzen A."/>
            <person name="Daum C."/>
            <person name="Barry K."/>
            <person name="Grigoriev I.V."/>
            <person name="Vilgalys R."/>
        </authorList>
    </citation>
    <scope>NUCLEOTIDE SEQUENCE</scope>
    <source>
        <strain evidence="13">PMI_201</strain>
    </source>
</reference>
<feature type="region of interest" description="Disordered" evidence="11">
    <location>
        <begin position="866"/>
        <end position="889"/>
    </location>
</feature>
<evidence type="ECO:0000313" key="14">
    <source>
        <dbReference type="Proteomes" id="UP001201262"/>
    </source>
</evidence>
<dbReference type="SUPFAM" id="SSF56281">
    <property type="entry name" value="Metallo-hydrolase/oxidoreductase"/>
    <property type="match status" value="2"/>
</dbReference>
<accession>A0AAD4Q1E2</accession>
<proteinExistence type="inferred from homology"/>
<organism evidence="13 14">
    <name type="scientific">Talaromyces proteolyticus</name>
    <dbReference type="NCBI Taxonomy" id="1131652"/>
    <lineage>
        <taxon>Eukaryota</taxon>
        <taxon>Fungi</taxon>
        <taxon>Dikarya</taxon>
        <taxon>Ascomycota</taxon>
        <taxon>Pezizomycotina</taxon>
        <taxon>Eurotiomycetes</taxon>
        <taxon>Eurotiomycetidae</taxon>
        <taxon>Eurotiales</taxon>
        <taxon>Trichocomaceae</taxon>
        <taxon>Talaromyces</taxon>
        <taxon>Talaromyces sect. Bacilispori</taxon>
    </lineage>
</organism>
<evidence type="ECO:0000256" key="10">
    <source>
        <dbReference type="ARBA" id="ARBA00022833"/>
    </source>
</evidence>
<dbReference type="CDD" id="cd07718">
    <property type="entry name" value="RNaseZ_ELAC1_ELAC2-C-term-like_MBL-fold"/>
    <property type="match status" value="1"/>
</dbReference>
<evidence type="ECO:0000313" key="13">
    <source>
        <dbReference type="EMBL" id="KAH8698624.1"/>
    </source>
</evidence>
<feature type="compositionally biased region" description="Low complexity" evidence="11">
    <location>
        <begin position="1015"/>
        <end position="1028"/>
    </location>
</feature>
<evidence type="ECO:0000256" key="3">
    <source>
        <dbReference type="ARBA" id="ARBA00007823"/>
    </source>
</evidence>
<gene>
    <name evidence="13" type="ORF">BGW36DRAFT_376496</name>
</gene>
<dbReference type="EC" id="3.1.26.11" evidence="4"/>
<dbReference type="Pfam" id="PF13691">
    <property type="entry name" value="Lactamase_B_4"/>
    <property type="match status" value="1"/>
</dbReference>
<evidence type="ECO:0000256" key="6">
    <source>
        <dbReference type="ARBA" id="ARBA00022722"/>
    </source>
</evidence>
<name>A0AAD4Q1E2_9EURO</name>
<comment type="cofactor">
    <cofactor evidence="2">
        <name>Zn(2+)</name>
        <dbReference type="ChEBI" id="CHEBI:29105"/>
    </cofactor>
</comment>
<dbReference type="InterPro" id="IPR036866">
    <property type="entry name" value="RibonucZ/Hydroxyglut_hydro"/>
</dbReference>
<evidence type="ECO:0000256" key="9">
    <source>
        <dbReference type="ARBA" id="ARBA00022801"/>
    </source>
</evidence>
<keyword evidence="7" id="KW-0479">Metal-binding</keyword>
<dbReference type="Gene3D" id="3.60.15.10">
    <property type="entry name" value="Ribonuclease Z/Hydroxyacylglutathione hydrolase-like"/>
    <property type="match status" value="2"/>
</dbReference>
<keyword evidence="6" id="KW-0540">Nuclease</keyword>
<feature type="compositionally biased region" description="Low complexity" evidence="11">
    <location>
        <begin position="999"/>
        <end position="1009"/>
    </location>
</feature>
<comment type="similarity">
    <text evidence="3">Belongs to the RNase Z family.</text>
</comment>
<sequence length="1040" mass="116584">MKYYYQVLSTPTADSPGSTFILNYPNRKYLFGHVAEGTQRLFSERTQSHSYLTEFFITGKTAWNTNGGVLGMVLTMADARAASAASMALENEEKRNRRLRDRVARGLPPEPEPEIESTEPERLTIHGSKNLNHTLSTARRFIFRKSFPVKVQEYDAASLASARDQSAQSDAFEFPTWSDENIKVWAMPLRPSYEKSFKNSVSGFGSPRKRSLNEFEEREGEQVEGLDPKAKDDMLRESIVKDMFDSQWTLDSLTEHKLANVTMPATIFVRNPVTKDLERYNGPLPGGDEAVPDIKVFVRKPWPAATVDRLPPTTPATESMCYIVRGHDQRGKFDPKKAIEAGVPKGRAFGDLTNGISYTTEDGRVVTPEMVLGPHRPGKGVAFIDIPSREYIDDFISRAEWQSKAVTSGLSVFFWILGPGVGEDRRILDFVARMKGCEHIVSSTDHCPNYLAMKTAAMSSLRLARINSDNFQVPVHDNHTLPQTGTRRENESISIEKKAWRTSELGLIVDMEPKFSINETEVVNTLNPLQFISRIPRAAEQRLKIIQQRLRKPHVIHKVMEMRDGLPPLAEEAEVFTLGTGSSTPSKHRNVSATLLHVPGKGYYLFDCGENTLGQLKRSFAPDELREVMENLRVIWISHLHADHHLGTVSVIKEWYKVNYQKHQSGSMPKADSIEDILRQKRLCVISDGMFIQWLEEYAGVEEFGFDMLLPLSASPYLQSGRGHRTSLVYRHCRPDGTYPDGGPSATTIYFDQKSHLTELLQKATGLKNFGAVHVIHCKGAMAVTFEWEQGFKVSYSGDCRPSVKFAQLGKNSTLLIHEATFENDMVGSAIAKKHSTAAEAIEIGRRMNARMLLLTHFSQRYAKLSRVDPTSRPTAPPEGFIPQQAWQPDVAPNDADELGEDFEQGEDDITLDMAEATAEPPAQARPIPTCAGFDYMRVKIRDIPIAQMFAPAFERLVQRLDQASVEEAEKEKQKREGALTKNPKYIAKMKAKQKWSIPAEAAAAQAEDQPAKPSAWSASESESGWSDADSEGENEKENP</sequence>
<keyword evidence="14" id="KW-1185">Reference proteome</keyword>
<dbReference type="InterPro" id="IPR047151">
    <property type="entry name" value="RNZ2-like"/>
</dbReference>